<protein>
    <submittedName>
        <fullName evidence="1">MmcQ/YjbR family DNA-binding protein</fullName>
    </submittedName>
</protein>
<evidence type="ECO:0000313" key="1">
    <source>
        <dbReference type="EMBL" id="RYU14539.1"/>
    </source>
</evidence>
<accession>A0A4Q5J9F8</accession>
<name>A0A4Q5J9F8_9ACTN</name>
<evidence type="ECO:0000313" key="2">
    <source>
        <dbReference type="Proteomes" id="UP000291189"/>
    </source>
</evidence>
<keyword evidence="1" id="KW-0238">DNA-binding</keyword>
<gene>
    <name evidence="1" type="ORF">ETU37_03210</name>
</gene>
<organism evidence="1 2">
    <name type="scientific">Nocardioides iriomotensis</name>
    <dbReference type="NCBI Taxonomy" id="715784"/>
    <lineage>
        <taxon>Bacteria</taxon>
        <taxon>Bacillati</taxon>
        <taxon>Actinomycetota</taxon>
        <taxon>Actinomycetes</taxon>
        <taxon>Propionibacteriales</taxon>
        <taxon>Nocardioidaceae</taxon>
        <taxon>Nocardioides</taxon>
    </lineage>
</organism>
<dbReference type="RefSeq" id="WP_129985423.1">
    <property type="nucleotide sequence ID" value="NZ_SDPU01000010.1"/>
</dbReference>
<dbReference type="EMBL" id="SDPU01000010">
    <property type="protein sequence ID" value="RYU14539.1"/>
    <property type="molecule type" value="Genomic_DNA"/>
</dbReference>
<dbReference type="InterPro" id="IPR038056">
    <property type="entry name" value="YjbR-like_sf"/>
</dbReference>
<dbReference type="AlphaFoldDB" id="A0A4Q5J9F8"/>
<dbReference type="Gene3D" id="3.90.1150.30">
    <property type="match status" value="1"/>
</dbReference>
<sequence length="121" mass="13568">MAVDAAWILDLAASLPETGEREYVEESVAFTFRGRGIGYVSADGRQLFVKSTLAERDAMVRSRPDVFAEWYTSGRFGWVRATLDRIDADEARELVVEAWRLTAPQRLVREWEEASAGAATP</sequence>
<comment type="caution">
    <text evidence="1">The sequence shown here is derived from an EMBL/GenBank/DDBJ whole genome shotgun (WGS) entry which is preliminary data.</text>
</comment>
<dbReference type="OrthoDB" id="6167040at2"/>
<proteinExistence type="predicted"/>
<keyword evidence="2" id="KW-1185">Reference proteome</keyword>
<dbReference type="InterPro" id="IPR058532">
    <property type="entry name" value="YjbR/MT2646/Rv2570-like"/>
</dbReference>
<dbReference type="GO" id="GO:0003677">
    <property type="term" value="F:DNA binding"/>
    <property type="evidence" value="ECO:0007669"/>
    <property type="project" value="UniProtKB-KW"/>
</dbReference>
<dbReference type="SUPFAM" id="SSF142906">
    <property type="entry name" value="YjbR-like"/>
    <property type="match status" value="1"/>
</dbReference>
<reference evidence="1 2" key="1">
    <citation type="submission" date="2019-01" db="EMBL/GenBank/DDBJ databases">
        <title>Nocardioides guangzhouensis sp. nov., an actinobacterium isolated from soil.</title>
        <authorList>
            <person name="Fu Y."/>
            <person name="Cai Y."/>
            <person name="Lin Z."/>
            <person name="Chen P."/>
        </authorList>
    </citation>
    <scope>NUCLEOTIDE SEQUENCE [LARGE SCALE GENOMIC DNA]</scope>
    <source>
        <strain evidence="1 2">NBRC 105384</strain>
    </source>
</reference>
<dbReference type="Pfam" id="PF04237">
    <property type="entry name" value="YjbR"/>
    <property type="match status" value="1"/>
</dbReference>
<dbReference type="Proteomes" id="UP000291189">
    <property type="component" value="Unassembled WGS sequence"/>
</dbReference>